<organism evidence="5 6">
    <name type="scientific">Blastopirellula marina</name>
    <dbReference type="NCBI Taxonomy" id="124"/>
    <lineage>
        <taxon>Bacteria</taxon>
        <taxon>Pseudomonadati</taxon>
        <taxon>Planctomycetota</taxon>
        <taxon>Planctomycetia</taxon>
        <taxon>Pirellulales</taxon>
        <taxon>Pirellulaceae</taxon>
        <taxon>Blastopirellula</taxon>
    </lineage>
</organism>
<keyword evidence="1" id="KW-0805">Transcription regulation</keyword>
<dbReference type="InterPro" id="IPR001845">
    <property type="entry name" value="HTH_ArsR_DNA-bd_dom"/>
</dbReference>
<dbReference type="AlphaFoldDB" id="A0A2S8F4A8"/>
<dbReference type="InterPro" id="IPR036388">
    <property type="entry name" value="WH-like_DNA-bd_sf"/>
</dbReference>
<dbReference type="CDD" id="cd00090">
    <property type="entry name" value="HTH_ARSR"/>
    <property type="match status" value="1"/>
</dbReference>
<proteinExistence type="predicted"/>
<dbReference type="NCBIfam" id="NF033788">
    <property type="entry name" value="HTH_metalloreg"/>
    <property type="match status" value="1"/>
</dbReference>
<dbReference type="InterPro" id="IPR011991">
    <property type="entry name" value="ArsR-like_HTH"/>
</dbReference>
<dbReference type="PANTHER" id="PTHR33154">
    <property type="entry name" value="TRANSCRIPTIONAL REGULATOR, ARSR FAMILY"/>
    <property type="match status" value="1"/>
</dbReference>
<reference evidence="5 6" key="1">
    <citation type="submission" date="2018-02" db="EMBL/GenBank/DDBJ databases">
        <title>Comparative genomes isolates from brazilian mangrove.</title>
        <authorList>
            <person name="Araujo J.E."/>
            <person name="Taketani R.G."/>
            <person name="Silva M.C.P."/>
            <person name="Loureco M.V."/>
            <person name="Andreote F.D."/>
        </authorList>
    </citation>
    <scope>NUCLEOTIDE SEQUENCE [LARGE SCALE GENOMIC DNA]</scope>
    <source>
        <strain evidence="5 6">NAP PRIS-MGV</strain>
    </source>
</reference>
<evidence type="ECO:0000313" key="5">
    <source>
        <dbReference type="EMBL" id="PQO26999.1"/>
    </source>
</evidence>
<evidence type="ECO:0000259" key="4">
    <source>
        <dbReference type="PROSITE" id="PS50987"/>
    </source>
</evidence>
<dbReference type="Pfam" id="PF01022">
    <property type="entry name" value="HTH_5"/>
    <property type="match status" value="1"/>
</dbReference>
<dbReference type="SMART" id="SM00418">
    <property type="entry name" value="HTH_ARSR"/>
    <property type="match status" value="1"/>
</dbReference>
<keyword evidence="3" id="KW-0804">Transcription</keyword>
<dbReference type="RefSeq" id="WP_105359460.1">
    <property type="nucleotide sequence ID" value="NZ_PUIB01000028.1"/>
</dbReference>
<dbReference type="InterPro" id="IPR051081">
    <property type="entry name" value="HTH_MetalResp_TranReg"/>
</dbReference>
<evidence type="ECO:0000256" key="2">
    <source>
        <dbReference type="ARBA" id="ARBA00023125"/>
    </source>
</evidence>
<evidence type="ECO:0000313" key="6">
    <source>
        <dbReference type="Proteomes" id="UP000239388"/>
    </source>
</evidence>
<dbReference type="PROSITE" id="PS50987">
    <property type="entry name" value="HTH_ARSR_2"/>
    <property type="match status" value="1"/>
</dbReference>
<evidence type="ECO:0000256" key="1">
    <source>
        <dbReference type="ARBA" id="ARBA00023015"/>
    </source>
</evidence>
<dbReference type="PRINTS" id="PR00778">
    <property type="entry name" value="HTHARSR"/>
</dbReference>
<protein>
    <submittedName>
        <fullName evidence="5">ArsR family transcriptional regulator</fullName>
    </submittedName>
</protein>
<dbReference type="InterPro" id="IPR036390">
    <property type="entry name" value="WH_DNA-bd_sf"/>
</dbReference>
<gene>
    <name evidence="5" type="ORF">C5Y98_27460</name>
</gene>
<dbReference type="EMBL" id="PUIB01000028">
    <property type="protein sequence ID" value="PQO26999.1"/>
    <property type="molecule type" value="Genomic_DNA"/>
</dbReference>
<dbReference type="OrthoDB" id="9800150at2"/>
<name>A0A2S8F4A8_9BACT</name>
<accession>A0A2S8F4A8</accession>
<dbReference type="SUPFAM" id="SSF46785">
    <property type="entry name" value="Winged helix' DNA-binding domain"/>
    <property type="match status" value="1"/>
</dbReference>
<sequence>MKKKLEYELCATRLKALADPDRLRIVEQLFQGAMNVSELSEKLGEEIVKISHHLGVLRHAAVVQSRKQGRYVIYQLHPDVVACGKEATQNQTRRIDLGCCSFDLDRP</sequence>
<dbReference type="GO" id="GO:0003677">
    <property type="term" value="F:DNA binding"/>
    <property type="evidence" value="ECO:0007669"/>
    <property type="project" value="UniProtKB-KW"/>
</dbReference>
<dbReference type="Gene3D" id="1.10.10.10">
    <property type="entry name" value="Winged helix-like DNA-binding domain superfamily/Winged helix DNA-binding domain"/>
    <property type="match status" value="1"/>
</dbReference>
<comment type="caution">
    <text evidence="5">The sequence shown here is derived from an EMBL/GenBank/DDBJ whole genome shotgun (WGS) entry which is preliminary data.</text>
</comment>
<feature type="domain" description="HTH arsR-type" evidence="4">
    <location>
        <begin position="2"/>
        <end position="96"/>
    </location>
</feature>
<evidence type="ECO:0000256" key="3">
    <source>
        <dbReference type="ARBA" id="ARBA00023163"/>
    </source>
</evidence>
<dbReference type="Proteomes" id="UP000239388">
    <property type="component" value="Unassembled WGS sequence"/>
</dbReference>
<dbReference type="GO" id="GO:0003700">
    <property type="term" value="F:DNA-binding transcription factor activity"/>
    <property type="evidence" value="ECO:0007669"/>
    <property type="project" value="InterPro"/>
</dbReference>
<keyword evidence="2" id="KW-0238">DNA-binding</keyword>
<dbReference type="PANTHER" id="PTHR33154:SF33">
    <property type="entry name" value="TRANSCRIPTIONAL REPRESSOR SDPR"/>
    <property type="match status" value="1"/>
</dbReference>